<dbReference type="Pfam" id="PF21170">
    <property type="entry name" value="FAN1_TPR"/>
    <property type="match status" value="1"/>
</dbReference>
<dbReference type="InterPro" id="IPR011856">
    <property type="entry name" value="tRNA_endonuc-like_dom_sf"/>
</dbReference>
<evidence type="ECO:0000256" key="15">
    <source>
        <dbReference type="ARBA" id="ARBA00023211"/>
    </source>
</evidence>
<keyword evidence="5 17" id="KW-0479">Metal-binding</keyword>
<dbReference type="PANTHER" id="PTHR15749:SF4">
    <property type="entry name" value="FANCONI-ASSOCIATED NUCLEASE 1"/>
    <property type="match status" value="1"/>
</dbReference>
<evidence type="ECO:0000256" key="13">
    <source>
        <dbReference type="ARBA" id="ARBA00023054"/>
    </source>
</evidence>
<dbReference type="SMART" id="SM00734">
    <property type="entry name" value="ZnF_Rad18"/>
    <property type="match status" value="1"/>
</dbReference>
<feature type="region of interest" description="Disordered" evidence="18">
    <location>
        <begin position="1"/>
        <end position="33"/>
    </location>
</feature>
<keyword evidence="14 17" id="KW-0234">DNA repair</keyword>
<name>A0A8T2JD69_9PIPI</name>
<keyword evidence="10" id="KW-0862">Zinc</keyword>
<comment type="catalytic activity">
    <reaction evidence="1 17">
        <text>Hydrolytically removes 5'-nucleotides successively from the 3'-hydroxy termini of 3'-hydroxy-terminated oligonucleotides.</text>
        <dbReference type="EC" id="3.1.4.1"/>
    </reaction>
</comment>
<evidence type="ECO:0000256" key="11">
    <source>
        <dbReference type="ARBA" id="ARBA00022839"/>
    </source>
</evidence>
<dbReference type="GO" id="GO:0005634">
    <property type="term" value="C:nucleus"/>
    <property type="evidence" value="ECO:0007669"/>
    <property type="project" value="UniProtKB-SubCell"/>
</dbReference>
<dbReference type="Pfam" id="PF08774">
    <property type="entry name" value="VRR_NUC"/>
    <property type="match status" value="1"/>
</dbReference>
<dbReference type="Pfam" id="PF21315">
    <property type="entry name" value="FAN1_HTH"/>
    <property type="match status" value="1"/>
</dbReference>
<dbReference type="OrthoDB" id="76364at2759"/>
<comment type="caution">
    <text evidence="21">The sequence shown here is derived from an EMBL/GenBank/DDBJ whole genome shotgun (WGS) entry which is preliminary data.</text>
</comment>
<keyword evidence="12 17" id="KW-0460">Magnesium</keyword>
<evidence type="ECO:0000256" key="10">
    <source>
        <dbReference type="ARBA" id="ARBA00022833"/>
    </source>
</evidence>
<dbReference type="InterPro" id="IPR049138">
    <property type="entry name" value="Fan1_SAP_met"/>
</dbReference>
<evidence type="ECO:0000256" key="4">
    <source>
        <dbReference type="ARBA" id="ARBA00022722"/>
    </source>
</evidence>
<evidence type="ECO:0000256" key="12">
    <source>
        <dbReference type="ARBA" id="ARBA00022842"/>
    </source>
</evidence>
<gene>
    <name evidence="21" type="ORF">GDO86_006231</name>
</gene>
<dbReference type="EC" id="3.1.4.1" evidence="17"/>
<keyword evidence="16 17" id="KW-0539">Nucleus</keyword>
<dbReference type="AlphaFoldDB" id="A0A8T2JD69"/>
<organism evidence="21 22">
    <name type="scientific">Hymenochirus boettgeri</name>
    <name type="common">Congo dwarf clawed frog</name>
    <dbReference type="NCBI Taxonomy" id="247094"/>
    <lineage>
        <taxon>Eukaryota</taxon>
        <taxon>Metazoa</taxon>
        <taxon>Chordata</taxon>
        <taxon>Craniata</taxon>
        <taxon>Vertebrata</taxon>
        <taxon>Euteleostomi</taxon>
        <taxon>Amphibia</taxon>
        <taxon>Batrachia</taxon>
        <taxon>Anura</taxon>
        <taxon>Pipoidea</taxon>
        <taxon>Pipidae</taxon>
        <taxon>Pipinae</taxon>
        <taxon>Hymenochirus</taxon>
    </lineage>
</organism>
<dbReference type="EMBL" id="JAACNH010000006">
    <property type="protein sequence ID" value="KAG8440397.1"/>
    <property type="molecule type" value="Genomic_DNA"/>
</dbReference>
<protein>
    <recommendedName>
        <fullName evidence="17">Fanconi-associated nuclease</fullName>
        <ecNumber evidence="17">3.1.4.1</ecNumber>
    </recommendedName>
</protein>
<evidence type="ECO:0000256" key="6">
    <source>
        <dbReference type="ARBA" id="ARBA00022759"/>
    </source>
</evidence>
<dbReference type="InterPro" id="IPR014883">
    <property type="entry name" value="VRR_NUC"/>
</dbReference>
<dbReference type="Proteomes" id="UP000812440">
    <property type="component" value="Chromosome 3"/>
</dbReference>
<dbReference type="InterPro" id="IPR049132">
    <property type="entry name" value="FAN1-like_euk"/>
</dbReference>
<keyword evidence="7 17" id="KW-0227">DNA damage</keyword>
<keyword evidence="8" id="KW-0863">Zinc-finger</keyword>
<comment type="similarity">
    <text evidence="3 17">Belongs to the FAN1 family.</text>
</comment>
<sequence>MKSPEKKTRKSLSLFKKKASLNKKSNQSPGNTANSSIIALFKNAPPAKLSCPLCAEMVPRFGLNKHLDETCQKVMQGADDVILIEENESKSNISHRTNTHLDSSSSILSKRGFTLSPSKSNPKETSFYFNESTNDVSKEAGLLHVEKTPIGSLASRLSRRLGAHGMEQKTQPETQDAVYCIRSLREDSTFTSTDPIKNDDVITKTNICPFKKEDEHTDTMSSVVQNGINGDNVQYMCSPNITTFLKSTKNSDKCVSSGQMDGKLFSKITEARKNKMKRDVQDERNNCKKVKHLSNPANCHTPLQTKHDGLSNDSFDKEDADIFDEFLIDFNDPGNKGEGYKLQNEVDSSRLEETALEPMRMPYYLRNFVLVLQTVMDSHEDMSLFSEEDIHVITTFFKLSAGGQKLYVRLFQRKLNWIKINKIEYSEIGSDLDPFIKELVRNAFLQSDCELQELSEALDLLSAPELKVLAKGFHLANPNAPKQQLTEELLRLSKQRNIFSLSNKQSGISAAILKKAKETAGQAIRICTAPRAVFSRVLLLFSLTESMEVEEAASGGQTQLSTVLMVNMGRLTFSEYSVQRSTRIFLDREDLIRYESAMHKLVDIVVAMSNGRWEEAHFLYQYARKDWDQLKNEPSLRSHEDLPVYLRCFTAGWVYTKILSRGVEILQRLHIYEEAVELLQILLSKQVYCSDSRGRWWDRLALNLHQHLKRTQSAISVILEGLADPYVRTGHQLALYQRAIRMRDSPSCKKFRQMFNKLPVIEVSDVPHVTIKGKMCPQTGMGKSVFIMEEVSKNIEGHLTLSTVMCSVVYNGQGPALQQDFDQGIHGEGSTFCTLYGLLLWDIIFMDGIPDVFRNPYQAFPLDLYTDRFYENRKEAIDNRLKLLQECTTETLHQLLADVWNAHEGKAAALVSWERFSSLQQAQSLISCLGGSFLSGVCKKMSKDIRHCRGGLPDLVVWNAQTRQYKLVEVKGPNDRLSHKQIVWLHELKNLGANVEVCHVISVGAKSNRVG</sequence>
<comment type="function">
    <text evidence="17">Nuclease required for the repair of DNA interstrand cross-links (ICL). Acts as a 5'-3' exonuclease that anchors at a cut end of DNA and cleaves DNA successively at every third nucleotide, allowing to excise an ICL from one strand through flanking incisions.</text>
</comment>
<dbReference type="GO" id="GO:0008270">
    <property type="term" value="F:zinc ion binding"/>
    <property type="evidence" value="ECO:0007669"/>
    <property type="project" value="UniProtKB-KW"/>
</dbReference>
<dbReference type="GO" id="GO:0070336">
    <property type="term" value="F:flap-structured DNA binding"/>
    <property type="evidence" value="ECO:0007669"/>
    <property type="project" value="TreeGrafter"/>
</dbReference>
<dbReference type="GO" id="GO:0008409">
    <property type="term" value="F:5'-3' exonuclease activity"/>
    <property type="evidence" value="ECO:0007669"/>
    <property type="project" value="TreeGrafter"/>
</dbReference>
<feature type="domain" description="VRR-NUC" evidence="20">
    <location>
        <begin position="887"/>
        <end position="1002"/>
    </location>
</feature>
<dbReference type="GO" id="GO:0004528">
    <property type="term" value="F:phosphodiesterase I activity"/>
    <property type="evidence" value="ECO:0007669"/>
    <property type="project" value="UniProtKB-EC"/>
</dbReference>
<dbReference type="EMBL" id="JAACNH010000006">
    <property type="protein sequence ID" value="KAG8440396.1"/>
    <property type="molecule type" value="Genomic_DNA"/>
</dbReference>
<dbReference type="InterPro" id="IPR033315">
    <property type="entry name" value="Fan1-like"/>
</dbReference>
<evidence type="ECO:0000259" key="20">
    <source>
        <dbReference type="SMART" id="SM00990"/>
    </source>
</evidence>
<dbReference type="CDD" id="cd22326">
    <property type="entry name" value="FAN1-like"/>
    <property type="match status" value="1"/>
</dbReference>
<evidence type="ECO:0000256" key="2">
    <source>
        <dbReference type="ARBA" id="ARBA00004123"/>
    </source>
</evidence>
<keyword evidence="11" id="KW-0269">Exonuclease</keyword>
<evidence type="ECO:0000256" key="5">
    <source>
        <dbReference type="ARBA" id="ARBA00022723"/>
    </source>
</evidence>
<evidence type="ECO:0000256" key="14">
    <source>
        <dbReference type="ARBA" id="ARBA00023204"/>
    </source>
</evidence>
<dbReference type="GO" id="GO:0017108">
    <property type="term" value="F:5'-flap endonuclease activity"/>
    <property type="evidence" value="ECO:0007669"/>
    <property type="project" value="TreeGrafter"/>
</dbReference>
<dbReference type="InterPro" id="IPR006642">
    <property type="entry name" value="Rad18_UBZ4"/>
</dbReference>
<evidence type="ECO:0000256" key="3">
    <source>
        <dbReference type="ARBA" id="ARBA00005533"/>
    </source>
</evidence>
<keyword evidence="22" id="KW-1185">Reference proteome</keyword>
<dbReference type="EMBL" id="JAACNH010000006">
    <property type="protein sequence ID" value="KAG8440395.1"/>
    <property type="molecule type" value="Genomic_DNA"/>
</dbReference>
<dbReference type="InterPro" id="IPR049125">
    <property type="entry name" value="FAN1-like_WH"/>
</dbReference>
<evidence type="ECO:0000259" key="19">
    <source>
        <dbReference type="SMART" id="SM00734"/>
    </source>
</evidence>
<accession>A0A8T2JD69</accession>
<keyword evidence="13" id="KW-0175">Coiled coil</keyword>
<keyword evidence="6" id="KW-0255">Endonuclease</keyword>
<evidence type="ECO:0000256" key="7">
    <source>
        <dbReference type="ARBA" id="ARBA00022763"/>
    </source>
</evidence>
<proteinExistence type="inferred from homology"/>
<comment type="subcellular location">
    <subcellularLocation>
        <location evidence="2 17">Nucleus</location>
    </subcellularLocation>
</comment>
<evidence type="ECO:0000256" key="17">
    <source>
        <dbReference type="RuleBase" id="RU365033"/>
    </source>
</evidence>
<keyword evidence="15 17" id="KW-0464">Manganese</keyword>
<dbReference type="SMART" id="SM00990">
    <property type="entry name" value="VRR_NUC"/>
    <property type="match status" value="1"/>
</dbReference>
<evidence type="ECO:0000313" key="21">
    <source>
        <dbReference type="EMBL" id="KAG8440396.1"/>
    </source>
</evidence>
<evidence type="ECO:0000256" key="8">
    <source>
        <dbReference type="ARBA" id="ARBA00022771"/>
    </source>
</evidence>
<dbReference type="PANTHER" id="PTHR15749">
    <property type="entry name" value="FANCONI-ASSOCIATED NUCLEASE 1"/>
    <property type="match status" value="1"/>
</dbReference>
<dbReference type="GO" id="GO:0036297">
    <property type="term" value="P:interstrand cross-link repair"/>
    <property type="evidence" value="ECO:0007669"/>
    <property type="project" value="InterPro"/>
</dbReference>
<reference evidence="21" key="1">
    <citation type="thesis" date="2020" institute="ProQuest LLC" country="789 East Eisenhower Parkway, Ann Arbor, MI, USA">
        <title>Comparative Genomics and Chromosome Evolution.</title>
        <authorList>
            <person name="Mudd A.B."/>
        </authorList>
    </citation>
    <scope>NUCLEOTIDE SEQUENCE</scope>
    <source>
        <strain evidence="21">Female2</strain>
        <tissue evidence="21">Blood</tissue>
    </source>
</reference>
<evidence type="ECO:0000313" key="22">
    <source>
        <dbReference type="Proteomes" id="UP000812440"/>
    </source>
</evidence>
<dbReference type="FunFam" id="3.40.1350.10:FF:000004">
    <property type="entry name" value="Fanconi-associated nuclease"/>
    <property type="match status" value="1"/>
</dbReference>
<comment type="cofactor">
    <cofactor evidence="17">
        <name>Mg(2+)</name>
        <dbReference type="ChEBI" id="CHEBI:18420"/>
    </cofactor>
    <cofactor evidence="17">
        <name>Mn(2+)</name>
        <dbReference type="ChEBI" id="CHEBI:29035"/>
    </cofactor>
</comment>
<dbReference type="InterPro" id="IPR049126">
    <property type="entry name" value="FAN1-like_TPR"/>
</dbReference>
<keyword evidence="4 17" id="KW-0540">Nuclease</keyword>
<dbReference type="Pfam" id="PF21169">
    <property type="entry name" value="Fan1_SAP"/>
    <property type="match status" value="1"/>
</dbReference>
<evidence type="ECO:0000256" key="18">
    <source>
        <dbReference type="SAM" id="MobiDB-lite"/>
    </source>
</evidence>
<dbReference type="Gene3D" id="3.40.1350.10">
    <property type="match status" value="1"/>
</dbReference>
<keyword evidence="9 17" id="KW-0378">Hydrolase</keyword>
<evidence type="ECO:0000256" key="9">
    <source>
        <dbReference type="ARBA" id="ARBA00022801"/>
    </source>
</evidence>
<evidence type="ECO:0000256" key="16">
    <source>
        <dbReference type="ARBA" id="ARBA00023242"/>
    </source>
</evidence>
<feature type="domain" description="UBZ4-type" evidence="19">
    <location>
        <begin position="48"/>
        <end position="72"/>
    </location>
</feature>
<dbReference type="EMBL" id="JAACNH010000006">
    <property type="protein sequence ID" value="KAG8440394.1"/>
    <property type="molecule type" value="Genomic_DNA"/>
</dbReference>
<feature type="compositionally biased region" description="Basic residues" evidence="18">
    <location>
        <begin position="7"/>
        <end position="21"/>
    </location>
</feature>
<evidence type="ECO:0000256" key="1">
    <source>
        <dbReference type="ARBA" id="ARBA00000983"/>
    </source>
</evidence>